<feature type="domain" description="3-dehydroquinate synthase N-terminal" evidence="7">
    <location>
        <begin position="76"/>
        <end position="186"/>
    </location>
</feature>
<evidence type="ECO:0000256" key="3">
    <source>
        <dbReference type="ARBA" id="ARBA00022723"/>
    </source>
</evidence>
<reference evidence="10" key="1">
    <citation type="journal article" date="2019" name="Int. J. Syst. Evol. Microbiol.">
        <title>The Global Catalogue of Microorganisms (GCM) 10K type strain sequencing project: providing services to taxonomists for standard genome sequencing and annotation.</title>
        <authorList>
            <consortium name="The Broad Institute Genomics Platform"/>
            <consortium name="The Broad Institute Genome Sequencing Center for Infectious Disease"/>
            <person name="Wu L."/>
            <person name="Ma J."/>
        </authorList>
    </citation>
    <scope>NUCLEOTIDE SEQUENCE [LARGE SCALE GENOMIC DNA]</scope>
    <source>
        <strain evidence="10">2902at01</strain>
    </source>
</reference>
<gene>
    <name evidence="9" type="ORF">ACFOX0_17055</name>
</gene>
<sequence length="384" mass="41412">MRRLSAAPLRQRTIRFADTDVPYRYGIDCAEAVAAEMLRACPDAESAICVVDRRVTDHFTPVRDRLSTRIRVEPFVLDSSEDRKTLAVVQSVLDFAVARGADRRTPVVAMGGGLVGNVAGLASALLFRGTRLIHLPTTPVAAFDSVLSLKQAVNLAGGKNLCGAFHTPTLIAVDLRWLTTIPRHELATGLAEMAKNVLTVSPHAEAAFLAAMRILPEDPTAAFEGLCAIGINAKLPFLAQDPRERGTALVFEYGHTAGHAVEFLSGGRLSHGEAVAWGMLVAARISRDLGYCGDRERERHRRLLAGLMLSAERARAVLPSDESLRRTLLNDNKRGYLRCGPEELPMVLLREGGGAVQGPDGRPLVPVPVDDVVRALRAELASAA</sequence>
<dbReference type="PANTHER" id="PTHR43622">
    <property type="entry name" value="3-DEHYDROQUINATE SYNTHASE"/>
    <property type="match status" value="1"/>
</dbReference>
<evidence type="ECO:0000256" key="2">
    <source>
        <dbReference type="ARBA" id="ARBA00001941"/>
    </source>
</evidence>
<protein>
    <recommendedName>
        <fullName evidence="11">3-dehydroquinate synthase</fullName>
    </recommendedName>
</protein>
<dbReference type="SUPFAM" id="SSF56796">
    <property type="entry name" value="Dehydroquinate synthase-like"/>
    <property type="match status" value="1"/>
</dbReference>
<dbReference type="Pfam" id="PF24621">
    <property type="entry name" value="DHQS_C"/>
    <property type="match status" value="1"/>
</dbReference>
<keyword evidence="5" id="KW-0456">Lyase</keyword>
<comment type="cofactor">
    <cofactor evidence="2">
        <name>Co(2+)</name>
        <dbReference type="ChEBI" id="CHEBI:48828"/>
    </cofactor>
</comment>
<evidence type="ECO:0000313" key="9">
    <source>
        <dbReference type="EMBL" id="MFC4107625.1"/>
    </source>
</evidence>
<evidence type="ECO:0000313" key="10">
    <source>
        <dbReference type="Proteomes" id="UP001595868"/>
    </source>
</evidence>
<keyword evidence="6" id="KW-0170">Cobalt</keyword>
<name>A0ABV8KNC3_9ACTN</name>
<dbReference type="InterPro" id="IPR030963">
    <property type="entry name" value="DHQ_synth_fam"/>
</dbReference>
<evidence type="ECO:0000259" key="7">
    <source>
        <dbReference type="Pfam" id="PF01761"/>
    </source>
</evidence>
<evidence type="ECO:0000256" key="6">
    <source>
        <dbReference type="ARBA" id="ARBA00023285"/>
    </source>
</evidence>
<comment type="cofactor">
    <cofactor evidence="1">
        <name>NAD(+)</name>
        <dbReference type="ChEBI" id="CHEBI:57540"/>
    </cofactor>
</comment>
<accession>A0ABV8KNC3</accession>
<dbReference type="RefSeq" id="WP_377546777.1">
    <property type="nucleotide sequence ID" value="NZ_JBHSBN010000010.1"/>
</dbReference>
<evidence type="ECO:0008006" key="11">
    <source>
        <dbReference type="Google" id="ProtNLM"/>
    </source>
</evidence>
<dbReference type="Proteomes" id="UP001595868">
    <property type="component" value="Unassembled WGS sequence"/>
</dbReference>
<evidence type="ECO:0000259" key="8">
    <source>
        <dbReference type="Pfam" id="PF24621"/>
    </source>
</evidence>
<evidence type="ECO:0000256" key="4">
    <source>
        <dbReference type="ARBA" id="ARBA00023027"/>
    </source>
</evidence>
<keyword evidence="4" id="KW-0520">NAD</keyword>
<dbReference type="InterPro" id="IPR056179">
    <property type="entry name" value="DHQS_C"/>
</dbReference>
<dbReference type="Pfam" id="PF01761">
    <property type="entry name" value="DHQ_synthase"/>
    <property type="match status" value="1"/>
</dbReference>
<keyword evidence="3" id="KW-0479">Metal-binding</keyword>
<keyword evidence="10" id="KW-1185">Reference proteome</keyword>
<dbReference type="Gene3D" id="3.40.50.1970">
    <property type="match status" value="1"/>
</dbReference>
<dbReference type="PIRSF" id="PIRSF001455">
    <property type="entry name" value="DHQ_synth"/>
    <property type="match status" value="1"/>
</dbReference>
<organism evidence="9 10">
    <name type="scientific">Micromonospora zhanjiangensis</name>
    <dbReference type="NCBI Taxonomy" id="1522057"/>
    <lineage>
        <taxon>Bacteria</taxon>
        <taxon>Bacillati</taxon>
        <taxon>Actinomycetota</taxon>
        <taxon>Actinomycetes</taxon>
        <taxon>Micromonosporales</taxon>
        <taxon>Micromonosporaceae</taxon>
        <taxon>Micromonospora</taxon>
    </lineage>
</organism>
<dbReference type="PANTHER" id="PTHR43622:SF1">
    <property type="entry name" value="3-DEHYDROQUINATE SYNTHASE"/>
    <property type="match status" value="1"/>
</dbReference>
<feature type="domain" description="3-dehydroquinate synthase C-terminal" evidence="8">
    <location>
        <begin position="189"/>
        <end position="317"/>
    </location>
</feature>
<comment type="caution">
    <text evidence="9">The sequence shown here is derived from an EMBL/GenBank/DDBJ whole genome shotgun (WGS) entry which is preliminary data.</text>
</comment>
<proteinExistence type="predicted"/>
<evidence type="ECO:0000256" key="5">
    <source>
        <dbReference type="ARBA" id="ARBA00023239"/>
    </source>
</evidence>
<dbReference type="EMBL" id="JBHSBN010000010">
    <property type="protein sequence ID" value="MFC4107625.1"/>
    <property type="molecule type" value="Genomic_DNA"/>
</dbReference>
<dbReference type="Gene3D" id="1.20.1090.10">
    <property type="entry name" value="Dehydroquinate synthase-like - alpha domain"/>
    <property type="match status" value="1"/>
</dbReference>
<dbReference type="InterPro" id="IPR030960">
    <property type="entry name" value="DHQS/DOIS_N"/>
</dbReference>
<evidence type="ECO:0000256" key="1">
    <source>
        <dbReference type="ARBA" id="ARBA00001911"/>
    </source>
</evidence>
<dbReference type="InterPro" id="IPR050071">
    <property type="entry name" value="Dehydroquinate_synthase"/>
</dbReference>